<evidence type="ECO:0000313" key="2">
    <source>
        <dbReference type="EMBL" id="EYB90597.1"/>
    </source>
</evidence>
<dbReference type="SUPFAM" id="SSF54695">
    <property type="entry name" value="POZ domain"/>
    <property type="match status" value="1"/>
</dbReference>
<dbReference type="AlphaFoldDB" id="A0A016SJQ4"/>
<dbReference type="Pfam" id="PF00651">
    <property type="entry name" value="BTB"/>
    <property type="match status" value="1"/>
</dbReference>
<dbReference type="CDD" id="cd18186">
    <property type="entry name" value="BTB_POZ_ZBTB_KLHL-like"/>
    <property type="match status" value="1"/>
</dbReference>
<evidence type="ECO:0000259" key="1">
    <source>
        <dbReference type="PROSITE" id="PS50097"/>
    </source>
</evidence>
<dbReference type="InterPro" id="IPR000210">
    <property type="entry name" value="BTB/POZ_dom"/>
</dbReference>
<sequence>MRHVCPQLKRQRNFVYSIARNPDQSFLWLRKYIKLLKLQRKEKKIKENQRHKKRTEENTTCLFHIFLVSSSIPAASISACEMAEESGNFTVESKHRTCRITARGTTFYVNGHFLAEISTFFDVAFFGDFAEAREKLITLESETPQDIATFLDIVHPGGKKKVTEKSCGLMMRYSDIWDIPSLREKCKEFLLYNFPKLRPTFETTLSLLEIAYLHGFENCSDQLISRLAGFGQVFLDQQGMLHKIADARTVAALFSAAPKEKIVVKKFMHCLTSVGNRATRECVILNCMNRPSHVCSVCKLYLCSSHQDYIPCTKDAQFPNFIKIVPFNIGSAKVDTELLYGKSSDK</sequence>
<name>A0A016SJQ4_9BILA</name>
<evidence type="ECO:0000313" key="3">
    <source>
        <dbReference type="Proteomes" id="UP000024635"/>
    </source>
</evidence>
<feature type="domain" description="BTB" evidence="1">
    <location>
        <begin position="96"/>
        <end position="157"/>
    </location>
</feature>
<dbReference type="InterPro" id="IPR011333">
    <property type="entry name" value="SKP1/BTB/POZ_sf"/>
</dbReference>
<keyword evidence="3" id="KW-1185">Reference proteome</keyword>
<dbReference type="PROSITE" id="PS50097">
    <property type="entry name" value="BTB"/>
    <property type="match status" value="1"/>
</dbReference>
<proteinExistence type="predicted"/>
<accession>A0A016SJQ4</accession>
<comment type="caution">
    <text evidence="2">The sequence shown here is derived from an EMBL/GenBank/DDBJ whole genome shotgun (WGS) entry which is preliminary data.</text>
</comment>
<dbReference type="Gene3D" id="3.30.710.10">
    <property type="entry name" value="Potassium Channel Kv1.1, Chain A"/>
    <property type="match status" value="1"/>
</dbReference>
<dbReference type="Proteomes" id="UP000024635">
    <property type="component" value="Unassembled WGS sequence"/>
</dbReference>
<dbReference type="PANTHER" id="PTHR22743:SF170">
    <property type="entry name" value="BTB DOMAIN-CONTAINING PROTEIN"/>
    <property type="match status" value="1"/>
</dbReference>
<dbReference type="EMBL" id="JARK01001554">
    <property type="protein sequence ID" value="EYB90597.1"/>
    <property type="molecule type" value="Genomic_DNA"/>
</dbReference>
<gene>
    <name evidence="2" type="primary">Acey_s0218.g2436</name>
    <name evidence="2" type="ORF">Y032_0218g2436</name>
</gene>
<dbReference type="OrthoDB" id="5849226at2759"/>
<dbReference type="InterPro" id="IPR052664">
    <property type="entry name" value="BTB-MATH_domain_protein"/>
</dbReference>
<reference evidence="3" key="1">
    <citation type="journal article" date="2015" name="Nat. Genet.">
        <title>The genome and transcriptome of the zoonotic hookworm Ancylostoma ceylanicum identify infection-specific gene families.</title>
        <authorList>
            <person name="Schwarz E.M."/>
            <person name="Hu Y."/>
            <person name="Antoshechkin I."/>
            <person name="Miller M.M."/>
            <person name="Sternberg P.W."/>
            <person name="Aroian R.V."/>
        </authorList>
    </citation>
    <scope>NUCLEOTIDE SEQUENCE</scope>
    <source>
        <strain evidence="3">HY135</strain>
    </source>
</reference>
<dbReference type="PANTHER" id="PTHR22743">
    <property type="entry name" value="MEPRIN/TRAF-LIKE MATH FAMILY-C.ELEGANS"/>
    <property type="match status" value="1"/>
</dbReference>
<organism evidence="2 3">
    <name type="scientific">Ancylostoma ceylanicum</name>
    <dbReference type="NCBI Taxonomy" id="53326"/>
    <lineage>
        <taxon>Eukaryota</taxon>
        <taxon>Metazoa</taxon>
        <taxon>Ecdysozoa</taxon>
        <taxon>Nematoda</taxon>
        <taxon>Chromadorea</taxon>
        <taxon>Rhabditida</taxon>
        <taxon>Rhabditina</taxon>
        <taxon>Rhabditomorpha</taxon>
        <taxon>Strongyloidea</taxon>
        <taxon>Ancylostomatidae</taxon>
        <taxon>Ancylostomatinae</taxon>
        <taxon>Ancylostoma</taxon>
    </lineage>
</organism>
<protein>
    <recommendedName>
        <fullName evidence="1">BTB domain-containing protein</fullName>
    </recommendedName>
</protein>
<dbReference type="SMART" id="SM00225">
    <property type="entry name" value="BTB"/>
    <property type="match status" value="1"/>
</dbReference>